<keyword evidence="3" id="KW-1185">Reference proteome</keyword>
<dbReference type="STRING" id="1391654.AKJ09_02316"/>
<reference evidence="2 3" key="1">
    <citation type="submission" date="2015-08" db="EMBL/GenBank/DDBJ databases">
        <authorList>
            <person name="Babu N.S."/>
            <person name="Beckwith C.J."/>
            <person name="Beseler K.G."/>
            <person name="Brison A."/>
            <person name="Carone J.V."/>
            <person name="Caskin T.P."/>
            <person name="Diamond M."/>
            <person name="Durham M.E."/>
            <person name="Foxe J.M."/>
            <person name="Go M."/>
            <person name="Henderson B.A."/>
            <person name="Jones I.B."/>
            <person name="McGettigan J.A."/>
            <person name="Micheletti S.J."/>
            <person name="Nasrallah M.E."/>
            <person name="Ortiz D."/>
            <person name="Piller C.R."/>
            <person name="Privatt S.R."/>
            <person name="Schneider S.L."/>
            <person name="Sharp S."/>
            <person name="Smith T.C."/>
            <person name="Stanton J.D."/>
            <person name="Ullery H.E."/>
            <person name="Wilson R.J."/>
            <person name="Serrano M.G."/>
            <person name="Buck G."/>
            <person name="Lee V."/>
            <person name="Wang Y."/>
            <person name="Carvalho R."/>
            <person name="Voegtly L."/>
            <person name="Shi R."/>
            <person name="Duckworth R."/>
            <person name="Johnson A."/>
            <person name="Loviza R."/>
            <person name="Walstead R."/>
            <person name="Shah Z."/>
            <person name="Kiflezghi M."/>
            <person name="Wade K."/>
            <person name="Ball S.L."/>
            <person name="Bradley K.W."/>
            <person name="Asai D.J."/>
            <person name="Bowman C.A."/>
            <person name="Russell D.A."/>
            <person name="Pope W.H."/>
            <person name="Jacobs-Sera D."/>
            <person name="Hendrix R.W."/>
            <person name="Hatfull G.F."/>
        </authorList>
    </citation>
    <scope>NUCLEOTIDE SEQUENCE [LARGE SCALE GENOMIC DNA]</scope>
    <source>
        <strain evidence="2 3">DSM 27648</strain>
    </source>
</reference>
<name>A0A0K1PQ50_9BACT</name>
<dbReference type="EMBL" id="CP012333">
    <property type="protein sequence ID" value="AKU95652.1"/>
    <property type="molecule type" value="Genomic_DNA"/>
</dbReference>
<dbReference type="Proteomes" id="UP000064967">
    <property type="component" value="Chromosome"/>
</dbReference>
<protein>
    <recommendedName>
        <fullName evidence="4">BNR repeat domain protein</fullName>
    </recommendedName>
</protein>
<sequence length="276" mass="29239">MAAHFDGIEWKTVDVGTTESLRYVWLAGGGELTFGTLDRVFTRALGTGEDNPSPDGWAERGKVTPPSGASSYVTAAWGRTGSNAMWVATNTEVWRINADGTTLTPKTGVLTSTCKTLPCTWLRGLDGATPNVVWGVGETGTAIRITNADGESPTVQVMNALTWSTLSGVWAVSDTEAWAVGARGLVIHNVGATFGWQVAEVPTQEHLHAIAGSSSSDVWAVGDRGVVLHYDGATWSRIKVAGLARRRPELLSVWVPEPGKVWIGGQGVLLSLGGKR</sequence>
<evidence type="ECO:0000313" key="2">
    <source>
        <dbReference type="EMBL" id="AKU95652.1"/>
    </source>
</evidence>
<dbReference type="KEGG" id="llu:AKJ09_02316"/>
<gene>
    <name evidence="2" type="ORF">AKJ09_02316</name>
</gene>
<organism evidence="2 3">
    <name type="scientific">Labilithrix luteola</name>
    <dbReference type="NCBI Taxonomy" id="1391654"/>
    <lineage>
        <taxon>Bacteria</taxon>
        <taxon>Pseudomonadati</taxon>
        <taxon>Myxococcota</taxon>
        <taxon>Polyangia</taxon>
        <taxon>Polyangiales</taxon>
        <taxon>Labilitrichaceae</taxon>
        <taxon>Labilithrix</taxon>
    </lineage>
</organism>
<evidence type="ECO:0000313" key="3">
    <source>
        <dbReference type="Proteomes" id="UP000064967"/>
    </source>
</evidence>
<evidence type="ECO:0000256" key="1">
    <source>
        <dbReference type="SAM" id="MobiDB-lite"/>
    </source>
</evidence>
<accession>A0A0K1PQ50</accession>
<feature type="region of interest" description="Disordered" evidence="1">
    <location>
        <begin position="45"/>
        <end position="68"/>
    </location>
</feature>
<dbReference type="PATRIC" id="fig|1391654.3.peg.2340"/>
<evidence type="ECO:0008006" key="4">
    <source>
        <dbReference type="Google" id="ProtNLM"/>
    </source>
</evidence>
<dbReference type="AlphaFoldDB" id="A0A0K1PQ50"/>
<proteinExistence type="predicted"/>